<evidence type="ECO:0000313" key="2">
    <source>
        <dbReference type="Proteomes" id="UP000077255"/>
    </source>
</evidence>
<dbReference type="RefSeq" id="WP_063672500.1">
    <property type="nucleotide sequence ID" value="NZ_CP014841.1"/>
</dbReference>
<evidence type="ECO:0000313" key="1">
    <source>
        <dbReference type="EMBL" id="AND69524.1"/>
    </source>
</evidence>
<dbReference type="STRING" id="445710.ATSB10_20700"/>
<name>A0A160N1X6_9GAMM</name>
<dbReference type="Proteomes" id="UP000077255">
    <property type="component" value="Chromosome"/>
</dbReference>
<reference evidence="1 2" key="1">
    <citation type="submission" date="2016-02" db="EMBL/GenBank/DDBJ databases">
        <title>Complete genome sequencing and analysis of ATSB10, Dyella thiooxydans isolated from rhizosphere soil of sunflower (Helianthus annuus L.).</title>
        <authorList>
            <person name="Lee Y."/>
            <person name="Hwangbo K."/>
            <person name="Chung H."/>
            <person name="Yoo J."/>
            <person name="Kim K.Y."/>
            <person name="Sa T.M."/>
            <person name="Um Y."/>
            <person name="Madhaiyan M."/>
        </authorList>
    </citation>
    <scope>NUCLEOTIDE SEQUENCE [LARGE SCALE GENOMIC DNA]</scope>
    <source>
        <strain evidence="1 2">ATSB10</strain>
    </source>
</reference>
<sequence>MANNPHILDAEQLKALSGKKAAAALHRRTSAQGIRLLDGAGGPWTAVEAVNAALSVSSASNDRAYSPGIL</sequence>
<keyword evidence="2" id="KW-1185">Reference proteome</keyword>
<proteinExistence type="predicted"/>
<accession>A0A160N1X6</accession>
<dbReference type="KEGG" id="dtx:ATSB10_20700"/>
<dbReference type="AlphaFoldDB" id="A0A160N1X6"/>
<gene>
    <name evidence="1" type="ORF">ATSB10_20700</name>
</gene>
<protein>
    <submittedName>
        <fullName evidence="1">Uncharacterized protein</fullName>
    </submittedName>
</protein>
<dbReference type="EMBL" id="CP014841">
    <property type="protein sequence ID" value="AND69524.1"/>
    <property type="molecule type" value="Genomic_DNA"/>
</dbReference>
<dbReference type="PATRIC" id="fig|445710.3.peg.2068"/>
<organism evidence="1 2">
    <name type="scientific">Dyella thiooxydans</name>
    <dbReference type="NCBI Taxonomy" id="445710"/>
    <lineage>
        <taxon>Bacteria</taxon>
        <taxon>Pseudomonadati</taxon>
        <taxon>Pseudomonadota</taxon>
        <taxon>Gammaproteobacteria</taxon>
        <taxon>Lysobacterales</taxon>
        <taxon>Rhodanobacteraceae</taxon>
        <taxon>Dyella</taxon>
    </lineage>
</organism>